<organism evidence="1">
    <name type="scientific">bioreactor metagenome</name>
    <dbReference type="NCBI Taxonomy" id="1076179"/>
    <lineage>
        <taxon>unclassified sequences</taxon>
        <taxon>metagenomes</taxon>
        <taxon>ecological metagenomes</taxon>
    </lineage>
</organism>
<sequence>MADEVIATEELIKEWLFEKKKAEVVFAVENGEEVGFALFFTTFPPSLAALESISKIYMFFQSAEERAMGRHY</sequence>
<accession>A0A645D6E3</accession>
<reference evidence="1" key="1">
    <citation type="submission" date="2019-08" db="EMBL/GenBank/DDBJ databases">
        <authorList>
            <person name="Kucharzyk K."/>
            <person name="Murdoch R.W."/>
            <person name="Higgins S."/>
            <person name="Loffler F."/>
        </authorList>
    </citation>
    <scope>NUCLEOTIDE SEQUENCE</scope>
</reference>
<dbReference type="AlphaFoldDB" id="A0A645D6E3"/>
<evidence type="ECO:0000313" key="1">
    <source>
        <dbReference type="EMBL" id="MPM84638.1"/>
    </source>
</evidence>
<protein>
    <submittedName>
        <fullName evidence="1">Uncharacterized protein</fullName>
    </submittedName>
</protein>
<comment type="caution">
    <text evidence="1">The sequence shown here is derived from an EMBL/GenBank/DDBJ whole genome shotgun (WGS) entry which is preliminary data.</text>
</comment>
<name>A0A645D6E3_9ZZZZ</name>
<gene>
    <name evidence="1" type="ORF">SDC9_131711</name>
</gene>
<proteinExistence type="predicted"/>
<dbReference type="EMBL" id="VSSQ01033134">
    <property type="protein sequence ID" value="MPM84638.1"/>
    <property type="molecule type" value="Genomic_DNA"/>
</dbReference>